<name>A0AAD4H0L6_ASPNN</name>
<dbReference type="AlphaFoldDB" id="A0AAD4H0L6"/>
<dbReference type="SUPFAM" id="SSF56112">
    <property type="entry name" value="Protein kinase-like (PK-like)"/>
    <property type="match status" value="1"/>
</dbReference>
<dbReference type="Gene3D" id="1.10.510.10">
    <property type="entry name" value="Transferase(Phosphotransferase) domain 1"/>
    <property type="match status" value="1"/>
</dbReference>
<reference evidence="2" key="1">
    <citation type="journal article" date="2019" name="Beilstein J. Org. Chem.">
        <title>Nanangenines: drimane sesquiterpenoids as the dominant metabolite cohort of a novel Australian fungus, Aspergillus nanangensis.</title>
        <authorList>
            <person name="Lacey H.J."/>
            <person name="Gilchrist C.L.M."/>
            <person name="Crombie A."/>
            <person name="Kalaitzis J.A."/>
            <person name="Vuong D."/>
            <person name="Rutledge P.J."/>
            <person name="Turner P."/>
            <person name="Pitt J.I."/>
            <person name="Lacey E."/>
            <person name="Chooi Y.H."/>
            <person name="Piggott A.M."/>
        </authorList>
    </citation>
    <scope>NUCLEOTIDE SEQUENCE</scope>
    <source>
        <strain evidence="2">MST-FP2251</strain>
    </source>
</reference>
<keyword evidence="3" id="KW-1185">Reference proteome</keyword>
<dbReference type="InterPro" id="IPR056002">
    <property type="entry name" value="DUF7580"/>
</dbReference>
<organism evidence="2 3">
    <name type="scientific">Aspergillus nanangensis</name>
    <dbReference type="NCBI Taxonomy" id="2582783"/>
    <lineage>
        <taxon>Eukaryota</taxon>
        <taxon>Fungi</taxon>
        <taxon>Dikarya</taxon>
        <taxon>Ascomycota</taxon>
        <taxon>Pezizomycotina</taxon>
        <taxon>Eurotiomycetes</taxon>
        <taxon>Eurotiomycetidae</taxon>
        <taxon>Eurotiales</taxon>
        <taxon>Aspergillaceae</taxon>
        <taxon>Aspergillus</taxon>
        <taxon>Aspergillus subgen. Circumdati</taxon>
    </lineage>
</organism>
<gene>
    <name evidence="2" type="ORF">FE257_004459</name>
</gene>
<evidence type="ECO:0000313" key="3">
    <source>
        <dbReference type="Proteomes" id="UP001194746"/>
    </source>
</evidence>
<dbReference type="InterPro" id="IPR029498">
    <property type="entry name" value="HeLo_dom"/>
</dbReference>
<reference evidence="2" key="2">
    <citation type="submission" date="2020-02" db="EMBL/GenBank/DDBJ databases">
        <authorList>
            <person name="Gilchrist C.L.M."/>
            <person name="Chooi Y.-H."/>
        </authorList>
    </citation>
    <scope>NUCLEOTIDE SEQUENCE</scope>
    <source>
        <strain evidence="2">MST-FP2251</strain>
    </source>
</reference>
<accession>A0AAD4H0L6</accession>
<comment type="caution">
    <text evidence="2">The sequence shown here is derived from an EMBL/GenBank/DDBJ whole genome shotgun (WGS) entry which is preliminary data.</text>
</comment>
<dbReference type="Proteomes" id="UP001194746">
    <property type="component" value="Unassembled WGS sequence"/>
</dbReference>
<dbReference type="InterPro" id="IPR011009">
    <property type="entry name" value="Kinase-like_dom_sf"/>
</dbReference>
<dbReference type="EMBL" id="VCAU01000002">
    <property type="protein sequence ID" value="KAF9894838.1"/>
    <property type="molecule type" value="Genomic_DNA"/>
</dbReference>
<dbReference type="Pfam" id="PF14479">
    <property type="entry name" value="HeLo"/>
    <property type="match status" value="2"/>
</dbReference>
<dbReference type="InterPro" id="IPR038305">
    <property type="entry name" value="HeLo_sf"/>
</dbReference>
<evidence type="ECO:0000259" key="1">
    <source>
        <dbReference type="PROSITE" id="PS50011"/>
    </source>
</evidence>
<dbReference type="Pfam" id="PF24476">
    <property type="entry name" value="DUF7580"/>
    <property type="match status" value="1"/>
</dbReference>
<dbReference type="PROSITE" id="PS50011">
    <property type="entry name" value="PROTEIN_KINASE_DOM"/>
    <property type="match status" value="1"/>
</dbReference>
<proteinExistence type="predicted"/>
<dbReference type="GO" id="GO:0005524">
    <property type="term" value="F:ATP binding"/>
    <property type="evidence" value="ECO:0007669"/>
    <property type="project" value="InterPro"/>
</dbReference>
<dbReference type="PANTHER" id="PTHR37542">
    <property type="entry name" value="HELO DOMAIN-CONTAINING PROTEIN-RELATED"/>
    <property type="match status" value="1"/>
</dbReference>
<feature type="domain" description="Protein kinase" evidence="1">
    <location>
        <begin position="211"/>
        <end position="520"/>
    </location>
</feature>
<dbReference type="InterPro" id="IPR000719">
    <property type="entry name" value="Prot_kinase_dom"/>
</dbReference>
<sequence>MEPVSLGVSVIALFAECIRAYKVFSTASYLGSDLSIVKTKFQIEETRFVQWGIYWGYATDPSKCILEYTIINAGQNVASTVRLTLMQVSTLLKEYDTVSTKYDSHHRSPAYRGIVWALKDKERLETIVRHLNDFNDGLHQLLPKQKEQSLTQSVACTMVSSHDGADLDNIIMAMASMQFSDATKLARFKKAYQMMALGHEQDLSSSSPLSSPLELDPGRLQFSNRYTSPERVFGSLDGSHRILVEWKPYDPSTVTGGATARVLLRHRASHLAELMSSRSQRPVNFNILTCAGYFDQIENQRFGFVYQLPPAVLQHMPFTLQELLSPTHVPDLGTRFHLAVSLAKSLNTLHTSGWLHKSIRSNNIAIFQTVGTNAPDFQMPYLVGFSFSRPDAFGEETFHERSATASVNQLYRHPEVQGLHPRRYQASDDVYSFGLVLLEIALWKPLAVIQGRNYGDAQQLGLDRKQVLAAVASLPRKIGVIYTEAVEKCLNLTPSKAAPELTHSAPEWNAERLRKQNAFYWDVVRKLEDCRA</sequence>
<dbReference type="GO" id="GO:0004672">
    <property type="term" value="F:protein kinase activity"/>
    <property type="evidence" value="ECO:0007669"/>
    <property type="project" value="InterPro"/>
</dbReference>
<evidence type="ECO:0000313" key="2">
    <source>
        <dbReference type="EMBL" id="KAF9894838.1"/>
    </source>
</evidence>
<protein>
    <recommendedName>
        <fullName evidence="1">Protein kinase domain-containing protein</fullName>
    </recommendedName>
</protein>
<dbReference type="Gene3D" id="1.20.120.1020">
    <property type="entry name" value="Prion-inhibition and propagation, HeLo domain"/>
    <property type="match status" value="2"/>
</dbReference>